<proteinExistence type="inferred from homology"/>
<evidence type="ECO:0000256" key="2">
    <source>
        <dbReference type="ARBA" id="ARBA00022679"/>
    </source>
</evidence>
<dbReference type="PANTHER" id="PTHR43320">
    <property type="entry name" value="SUGAR KINASE"/>
    <property type="match status" value="1"/>
</dbReference>
<name>A0AAE0GPG2_9CHLO</name>
<evidence type="ECO:0000256" key="1">
    <source>
        <dbReference type="ARBA" id="ARBA00010688"/>
    </source>
</evidence>
<dbReference type="Pfam" id="PF00294">
    <property type="entry name" value="PfkB"/>
    <property type="match status" value="1"/>
</dbReference>
<accession>A0AAE0GPG2</accession>
<dbReference type="InterPro" id="IPR029056">
    <property type="entry name" value="Ribokinase-like"/>
</dbReference>
<comment type="similarity">
    <text evidence="1">Belongs to the carbohydrate kinase PfkB family.</text>
</comment>
<keyword evidence="6" id="KW-1185">Reference proteome</keyword>
<keyword evidence="2" id="KW-0808">Transferase</keyword>
<dbReference type="InterPro" id="IPR002173">
    <property type="entry name" value="Carboh/pur_kinase_PfkB_CS"/>
</dbReference>
<dbReference type="SUPFAM" id="SSF53613">
    <property type="entry name" value="Ribokinase-like"/>
    <property type="match status" value="1"/>
</dbReference>
<feature type="domain" description="Carbohydrate kinase PfkB" evidence="4">
    <location>
        <begin position="52"/>
        <end position="337"/>
    </location>
</feature>
<protein>
    <recommendedName>
        <fullName evidence="4">Carbohydrate kinase PfkB domain-containing protein</fullName>
    </recommendedName>
</protein>
<keyword evidence="3" id="KW-0418">Kinase</keyword>
<evidence type="ECO:0000313" key="5">
    <source>
        <dbReference type="EMBL" id="KAK3281939.1"/>
    </source>
</evidence>
<dbReference type="PANTHER" id="PTHR43320:SF1">
    <property type="entry name" value="OS01G0105900 PROTEIN"/>
    <property type="match status" value="1"/>
</dbReference>
<organism evidence="5 6">
    <name type="scientific">Cymbomonas tetramitiformis</name>
    <dbReference type="NCBI Taxonomy" id="36881"/>
    <lineage>
        <taxon>Eukaryota</taxon>
        <taxon>Viridiplantae</taxon>
        <taxon>Chlorophyta</taxon>
        <taxon>Pyramimonadophyceae</taxon>
        <taxon>Pyramimonadales</taxon>
        <taxon>Pyramimonadaceae</taxon>
        <taxon>Cymbomonas</taxon>
    </lineage>
</organism>
<evidence type="ECO:0000259" key="4">
    <source>
        <dbReference type="Pfam" id="PF00294"/>
    </source>
</evidence>
<dbReference type="Proteomes" id="UP001190700">
    <property type="component" value="Unassembled WGS sequence"/>
</dbReference>
<comment type="caution">
    <text evidence="5">The sequence shown here is derived from an EMBL/GenBank/DDBJ whole genome shotgun (WGS) entry which is preliminary data.</text>
</comment>
<dbReference type="AlphaFoldDB" id="A0AAE0GPG2"/>
<sequence>MANITPSKRKTYEEESDASCEVVAVQPVGIMDHVSLVDAEFLKNIKGDIGGSARIDASEVKELLSSVDEFSSKAGGSASNTARGLADGFDVRCSIVGAVGDDEWGAMFLKSMKRSGVETRDIRKLPGSTGRCVCLVGSDAQRTMRPNMVGAARLAASDLKESDFKGAKWAIFNGYAFYGDNLLEEGAKLAVQAGCKVALHLASFEVVRTFHKKFLEVLSSGLVSAVFANEDETVEMARHSDPKYAFEGTEEPTVQLGIDLMAASCELVVCTVGERGCIVKKAGEEQFEAPAEPRVKVMDTTGAGDLFSSGFIYGLLRDYPLRRCAEIGNYTGAAVVQACLLPARPCLSFPSFIFGS</sequence>
<evidence type="ECO:0000313" key="6">
    <source>
        <dbReference type="Proteomes" id="UP001190700"/>
    </source>
</evidence>
<gene>
    <name evidence="5" type="ORF">CYMTET_10300</name>
</gene>
<dbReference type="CDD" id="cd01168">
    <property type="entry name" value="adenosine_kinase"/>
    <property type="match status" value="1"/>
</dbReference>
<dbReference type="GO" id="GO:0016301">
    <property type="term" value="F:kinase activity"/>
    <property type="evidence" value="ECO:0007669"/>
    <property type="project" value="UniProtKB-KW"/>
</dbReference>
<dbReference type="PROSITE" id="PS00584">
    <property type="entry name" value="PFKB_KINASES_2"/>
    <property type="match status" value="1"/>
</dbReference>
<dbReference type="Gene3D" id="3.40.1190.20">
    <property type="match status" value="1"/>
</dbReference>
<reference evidence="5 6" key="1">
    <citation type="journal article" date="2015" name="Genome Biol. Evol.">
        <title>Comparative Genomics of a Bacterivorous Green Alga Reveals Evolutionary Causalities and Consequences of Phago-Mixotrophic Mode of Nutrition.</title>
        <authorList>
            <person name="Burns J.A."/>
            <person name="Paasch A."/>
            <person name="Narechania A."/>
            <person name="Kim E."/>
        </authorList>
    </citation>
    <scope>NUCLEOTIDE SEQUENCE [LARGE SCALE GENOMIC DNA]</scope>
    <source>
        <strain evidence="5 6">PLY_AMNH</strain>
    </source>
</reference>
<dbReference type="InterPro" id="IPR052700">
    <property type="entry name" value="Carb_kinase_PfkB-like"/>
</dbReference>
<evidence type="ECO:0000256" key="3">
    <source>
        <dbReference type="ARBA" id="ARBA00022777"/>
    </source>
</evidence>
<dbReference type="EMBL" id="LGRX02003626">
    <property type="protein sequence ID" value="KAK3281939.1"/>
    <property type="molecule type" value="Genomic_DNA"/>
</dbReference>
<dbReference type="InterPro" id="IPR011611">
    <property type="entry name" value="PfkB_dom"/>
</dbReference>